<keyword evidence="2" id="KW-1185">Reference proteome</keyword>
<dbReference type="EMBL" id="JABBWD010000070">
    <property type="protein sequence ID" value="KAG1769695.1"/>
    <property type="molecule type" value="Genomic_DNA"/>
</dbReference>
<accession>A0A9P6ZM22</accession>
<feature type="non-terminal residue" evidence="1">
    <location>
        <position position="103"/>
    </location>
</feature>
<comment type="caution">
    <text evidence="1">The sequence shown here is derived from an EMBL/GenBank/DDBJ whole genome shotgun (WGS) entry which is preliminary data.</text>
</comment>
<dbReference type="AlphaFoldDB" id="A0A9P6ZM22"/>
<evidence type="ECO:0000313" key="2">
    <source>
        <dbReference type="Proteomes" id="UP000714275"/>
    </source>
</evidence>
<organism evidence="1 2">
    <name type="scientific">Suillus placidus</name>
    <dbReference type="NCBI Taxonomy" id="48579"/>
    <lineage>
        <taxon>Eukaryota</taxon>
        <taxon>Fungi</taxon>
        <taxon>Dikarya</taxon>
        <taxon>Basidiomycota</taxon>
        <taxon>Agaricomycotina</taxon>
        <taxon>Agaricomycetes</taxon>
        <taxon>Agaricomycetidae</taxon>
        <taxon>Boletales</taxon>
        <taxon>Suillineae</taxon>
        <taxon>Suillaceae</taxon>
        <taxon>Suillus</taxon>
    </lineage>
</organism>
<proteinExistence type="predicted"/>
<feature type="non-terminal residue" evidence="1">
    <location>
        <position position="1"/>
    </location>
</feature>
<gene>
    <name evidence="1" type="ORF">EV702DRAFT_955389</name>
</gene>
<dbReference type="Proteomes" id="UP000714275">
    <property type="component" value="Unassembled WGS sequence"/>
</dbReference>
<reference evidence="1" key="1">
    <citation type="journal article" date="2020" name="New Phytol.">
        <title>Comparative genomics reveals dynamic genome evolution in host specialist ectomycorrhizal fungi.</title>
        <authorList>
            <person name="Lofgren L.A."/>
            <person name="Nguyen N.H."/>
            <person name="Vilgalys R."/>
            <person name="Ruytinx J."/>
            <person name="Liao H.L."/>
            <person name="Branco S."/>
            <person name="Kuo A."/>
            <person name="LaButti K."/>
            <person name="Lipzen A."/>
            <person name="Andreopoulos W."/>
            <person name="Pangilinan J."/>
            <person name="Riley R."/>
            <person name="Hundley H."/>
            <person name="Na H."/>
            <person name="Barry K."/>
            <person name="Grigoriev I.V."/>
            <person name="Stajich J.E."/>
            <person name="Kennedy P.G."/>
        </authorList>
    </citation>
    <scope>NUCLEOTIDE SEQUENCE</scope>
    <source>
        <strain evidence="1">DOB743</strain>
    </source>
</reference>
<dbReference type="OrthoDB" id="2603172at2759"/>
<sequence length="103" mass="11396">RGPQVGYNSCDSPTENQNSMCHTSIFNGEPHRRCEEVAWRCWCSKPGHSARLVPNGALQSVQLLRTLEYIQIAGFIDQTQIDVNAQDYGGQLDPHGADLVSLP</sequence>
<protein>
    <submittedName>
        <fullName evidence="1">Uncharacterized protein</fullName>
    </submittedName>
</protein>
<name>A0A9P6ZM22_9AGAM</name>
<evidence type="ECO:0000313" key="1">
    <source>
        <dbReference type="EMBL" id="KAG1769695.1"/>
    </source>
</evidence>